<dbReference type="Proteomes" id="UP000694845">
    <property type="component" value="Unplaced"/>
</dbReference>
<evidence type="ECO:0000313" key="2">
    <source>
        <dbReference type="Proteomes" id="UP000694845"/>
    </source>
</evidence>
<dbReference type="OrthoDB" id="9971011at2759"/>
<sequence>MPADFSGKWVSSGKQEGWVAFLAKFNIPIDKIPPDIKVTEEITQSGNTITIKTTNNKDDKVKEVTITVGTNHKDTVAPGVEMEFTTAWEGDKLVLKKVGGSGGSTRELVGNEMVVTLDADGTIAKSYYDKV</sequence>
<dbReference type="InterPro" id="IPR031259">
    <property type="entry name" value="ILBP"/>
</dbReference>
<gene>
    <name evidence="3" type="primary">LOC110977652</name>
</gene>
<dbReference type="AlphaFoldDB" id="A0A8B7Y784"/>
<dbReference type="SUPFAM" id="SSF50814">
    <property type="entry name" value="Lipocalins"/>
    <property type="match status" value="1"/>
</dbReference>
<evidence type="ECO:0000256" key="1">
    <source>
        <dbReference type="ARBA" id="ARBA00008390"/>
    </source>
</evidence>
<name>A0A8B7Y784_ACAPL</name>
<dbReference type="PANTHER" id="PTHR11955">
    <property type="entry name" value="FATTY ACID BINDING PROTEIN"/>
    <property type="match status" value="1"/>
</dbReference>
<dbReference type="InterPro" id="IPR012674">
    <property type="entry name" value="Calycin"/>
</dbReference>
<dbReference type="GO" id="GO:0008289">
    <property type="term" value="F:lipid binding"/>
    <property type="evidence" value="ECO:0007669"/>
    <property type="project" value="InterPro"/>
</dbReference>
<dbReference type="RefSeq" id="XP_022087641.1">
    <property type="nucleotide sequence ID" value="XM_022231949.1"/>
</dbReference>
<proteinExistence type="inferred from homology"/>
<evidence type="ECO:0000313" key="3">
    <source>
        <dbReference type="RefSeq" id="XP_022087641.1"/>
    </source>
</evidence>
<comment type="similarity">
    <text evidence="1">Belongs to the calycin superfamily. Fatty-acid binding protein (FABP) family.</text>
</comment>
<keyword evidence="2" id="KW-1185">Reference proteome</keyword>
<organism evidence="2 3">
    <name type="scientific">Acanthaster planci</name>
    <name type="common">Crown-of-thorns starfish</name>
    <dbReference type="NCBI Taxonomy" id="133434"/>
    <lineage>
        <taxon>Eukaryota</taxon>
        <taxon>Metazoa</taxon>
        <taxon>Echinodermata</taxon>
        <taxon>Eleutherozoa</taxon>
        <taxon>Asterozoa</taxon>
        <taxon>Asteroidea</taxon>
        <taxon>Valvatacea</taxon>
        <taxon>Valvatida</taxon>
        <taxon>Acanthasteridae</taxon>
        <taxon>Acanthaster</taxon>
    </lineage>
</organism>
<dbReference type="GeneID" id="110977652"/>
<dbReference type="CDD" id="cd00742">
    <property type="entry name" value="FABP"/>
    <property type="match status" value="1"/>
</dbReference>
<protein>
    <submittedName>
        <fullName evidence="3">Uncharacterized protein LOC110977652</fullName>
    </submittedName>
</protein>
<dbReference type="Gene3D" id="2.40.128.20">
    <property type="match status" value="1"/>
</dbReference>
<reference evidence="3" key="1">
    <citation type="submission" date="2025-08" db="UniProtKB">
        <authorList>
            <consortium name="RefSeq"/>
        </authorList>
    </citation>
    <scope>IDENTIFICATION</scope>
</reference>
<dbReference type="OMA" id="TEEISQC"/>
<dbReference type="KEGG" id="aplc:110977652"/>
<accession>A0A8B7Y784</accession>